<dbReference type="EMBL" id="FJYW01000005">
    <property type="protein sequence ID" value="CZX42517.1"/>
    <property type="molecule type" value="Genomic_DNA"/>
</dbReference>
<reference evidence="1 2" key="1">
    <citation type="submission" date="2016-03" db="EMBL/GenBank/DDBJ databases">
        <authorList>
            <consortium name="Pathogen Informatics"/>
        </authorList>
    </citation>
    <scope>NUCLEOTIDE SEQUENCE [LARGE SCALE GENOMIC DNA]</scope>
    <source>
        <strain evidence="2">e1424</strain>
    </source>
</reference>
<accession>A0A822WMZ8</accession>
<evidence type="ECO:0000313" key="1">
    <source>
        <dbReference type="EMBL" id="CZX42517.1"/>
    </source>
</evidence>
<sequence length="141" mass="15384">MHAISYQQNTGLTPVAMINRNQPGAADKHEQIRDAVRAWAASLDMGVSVAIYRSKKWLAAVGQIERCVLCGAWGTQVAHRNEGKGMGLKTDDCATAALCVCCHDSIDNGNKLNRDERRQLMDRAIVLTVIEVARRGLVVPA</sequence>
<name>A0A822WMZ8_9ENTR</name>
<evidence type="ECO:0000313" key="2">
    <source>
        <dbReference type="Proteomes" id="UP000076205"/>
    </source>
</evidence>
<dbReference type="AlphaFoldDB" id="A0A822WMZ8"/>
<gene>
    <name evidence="1" type="ORF">SAMEA2273352_02411</name>
</gene>
<dbReference type="Proteomes" id="UP000076205">
    <property type="component" value="Unassembled WGS sequence"/>
</dbReference>
<comment type="caution">
    <text evidence="1">The sequence shown here is derived from an EMBL/GenBank/DDBJ whole genome shotgun (WGS) entry which is preliminary data.</text>
</comment>
<proteinExistence type="predicted"/>
<protein>
    <submittedName>
        <fullName evidence="1">Regulatory protein CII</fullName>
    </submittedName>
</protein>
<organism evidence="1 2">
    <name type="scientific">Enterobacter hormaechei</name>
    <dbReference type="NCBI Taxonomy" id="158836"/>
    <lineage>
        <taxon>Bacteria</taxon>
        <taxon>Pseudomonadati</taxon>
        <taxon>Pseudomonadota</taxon>
        <taxon>Gammaproteobacteria</taxon>
        <taxon>Enterobacterales</taxon>
        <taxon>Enterobacteriaceae</taxon>
        <taxon>Enterobacter</taxon>
        <taxon>Enterobacter cloacae complex</taxon>
    </lineage>
</organism>
<dbReference type="Gene3D" id="3.30.50.20">
    <property type="entry name" value="prophage-derive protein ybcO"/>
    <property type="match status" value="1"/>
</dbReference>